<feature type="domain" description="Flp pilus assembly protein RcpC/CpaB" evidence="2">
    <location>
        <begin position="63"/>
        <end position="165"/>
    </location>
</feature>
<dbReference type="KEGG" id="ahal:FTX54_004735"/>
<evidence type="ECO:0000313" key="3">
    <source>
        <dbReference type="EMBL" id="WWD80870.1"/>
    </source>
</evidence>
<accession>A0AAJ8N1E3</accession>
<feature type="region of interest" description="Disordered" evidence="1">
    <location>
        <begin position="31"/>
        <end position="57"/>
    </location>
</feature>
<evidence type="ECO:0000313" key="4">
    <source>
        <dbReference type="Proteomes" id="UP000321816"/>
    </source>
</evidence>
<dbReference type="Pfam" id="PF16976">
    <property type="entry name" value="RcpC"/>
    <property type="match status" value="1"/>
</dbReference>
<name>A0AAJ8N1E3_9BACI</name>
<dbReference type="AlphaFoldDB" id="A0AAJ8N1E3"/>
<evidence type="ECO:0000256" key="1">
    <source>
        <dbReference type="SAM" id="MobiDB-lite"/>
    </source>
</evidence>
<evidence type="ECO:0000259" key="2">
    <source>
        <dbReference type="Pfam" id="PF16976"/>
    </source>
</evidence>
<dbReference type="InterPro" id="IPR031571">
    <property type="entry name" value="RcpC_dom"/>
</dbReference>
<gene>
    <name evidence="3" type="ORF">FTX54_004735</name>
</gene>
<proteinExistence type="predicted"/>
<dbReference type="EMBL" id="CP144914">
    <property type="protein sequence ID" value="WWD80870.1"/>
    <property type="molecule type" value="Genomic_DNA"/>
</dbReference>
<reference evidence="3 4" key="1">
    <citation type="submission" date="2024-01" db="EMBL/GenBank/DDBJ databases">
        <title>Complete Genome Sequence of Alkalicoccus halolimnae BZ-SZ-XJ29T, a Moderately Halophilic Bacterium Isolated from a Salt Lake.</title>
        <authorList>
            <person name="Zhao B."/>
        </authorList>
    </citation>
    <scope>NUCLEOTIDE SEQUENCE [LARGE SCALE GENOMIC DNA]</scope>
    <source>
        <strain evidence="3 4">BZ-SZ-XJ29</strain>
    </source>
</reference>
<sequence length="198" mass="22095">MKKIWIASLITGMIAAVLIYSAFVTNITSPEEAEEAEQEQAAAEEQEMEEAYAREKANPIVEIEEGKRAMSLRVANPEEGVSGYIEPKDRVDVVAYYTDIEEGEEDEEKGESSDTELLTAELIMQDLKVLASGISADSENEALRYETVTVEVTPEEGVELSLAAKDQDGFYFMLRDEEDGTTLEERINITRPVMKGER</sequence>
<dbReference type="RefSeq" id="WP_187254486.1">
    <property type="nucleotide sequence ID" value="NZ_CP144914.1"/>
</dbReference>
<keyword evidence="4" id="KW-1185">Reference proteome</keyword>
<organism evidence="3 4">
    <name type="scientific">Alkalicoccus halolimnae</name>
    <dbReference type="NCBI Taxonomy" id="1667239"/>
    <lineage>
        <taxon>Bacteria</taxon>
        <taxon>Bacillati</taxon>
        <taxon>Bacillota</taxon>
        <taxon>Bacilli</taxon>
        <taxon>Bacillales</taxon>
        <taxon>Bacillaceae</taxon>
        <taxon>Alkalicoccus</taxon>
    </lineage>
</organism>
<dbReference type="Proteomes" id="UP000321816">
    <property type="component" value="Chromosome"/>
</dbReference>
<feature type="compositionally biased region" description="Acidic residues" evidence="1">
    <location>
        <begin position="31"/>
        <end position="50"/>
    </location>
</feature>
<protein>
    <submittedName>
        <fullName evidence="3">RcpC/CpaB family pilus assembly protein</fullName>
    </submittedName>
</protein>